<dbReference type="Pfam" id="PF01682">
    <property type="entry name" value="DB"/>
    <property type="match status" value="2"/>
</dbReference>
<evidence type="ECO:0000313" key="4">
    <source>
        <dbReference type="EMBL" id="KAK9739744.1"/>
    </source>
</evidence>
<dbReference type="InterPro" id="IPR036179">
    <property type="entry name" value="Ig-like_dom_sf"/>
</dbReference>
<gene>
    <name evidence="4" type="ORF">QE152_g8749</name>
</gene>
<dbReference type="SUPFAM" id="SSF49265">
    <property type="entry name" value="Fibronectin type III"/>
    <property type="match status" value="1"/>
</dbReference>
<dbReference type="InterPro" id="IPR002602">
    <property type="entry name" value="DB"/>
</dbReference>
<comment type="caution">
    <text evidence="4">The sequence shown here is derived from an EMBL/GenBank/DDBJ whole genome shotgun (WGS) entry which is preliminary data.</text>
</comment>
<dbReference type="PROSITE" id="PS50835">
    <property type="entry name" value="IG_LIKE"/>
    <property type="match status" value="1"/>
</dbReference>
<feature type="domain" description="Fibronectin type-III" evidence="3">
    <location>
        <begin position="497"/>
        <end position="591"/>
    </location>
</feature>
<dbReference type="SUPFAM" id="SSF48726">
    <property type="entry name" value="Immunoglobulin"/>
    <property type="match status" value="1"/>
</dbReference>
<evidence type="ECO:0000256" key="1">
    <source>
        <dbReference type="ARBA" id="ARBA00022737"/>
    </source>
</evidence>
<reference evidence="4 5" key="1">
    <citation type="journal article" date="2024" name="BMC Genomics">
        <title>De novo assembly and annotation of Popillia japonica's genome with initial clues to its potential as an invasive pest.</title>
        <authorList>
            <person name="Cucini C."/>
            <person name="Boschi S."/>
            <person name="Funari R."/>
            <person name="Cardaioli E."/>
            <person name="Iannotti N."/>
            <person name="Marturano G."/>
            <person name="Paoli F."/>
            <person name="Bruttini M."/>
            <person name="Carapelli A."/>
            <person name="Frati F."/>
            <person name="Nardi F."/>
        </authorList>
    </citation>
    <scope>NUCLEOTIDE SEQUENCE [LARGE SCALE GENOMIC DNA]</scope>
    <source>
        <strain evidence="4">DMR45628</strain>
    </source>
</reference>
<dbReference type="InterPro" id="IPR013783">
    <property type="entry name" value="Ig-like_fold"/>
</dbReference>
<dbReference type="Pfam" id="PF00041">
    <property type="entry name" value="fn3"/>
    <property type="match status" value="2"/>
</dbReference>
<proteinExistence type="predicted"/>
<dbReference type="SMART" id="SM00060">
    <property type="entry name" value="FN3"/>
    <property type="match status" value="2"/>
</dbReference>
<sequence length="653" mass="72552">MRDSLTNPVHVYEGDDALITCVVKNIGDNSVMWKKEHKDRASGRVLTAGTTRVTASGRVLTAGTTRVTSDKRFSVLHDSVPANERTEVQSGGDVWVLVIKIVKSSDSGIYVCEVNSNPVVRSFHKLSVLSKALQPPENGSDFNFYDDQKPSFSSKNHNYTECCQNRNVSLNCLGFCNIQSILEGSTGQDPEHCENDFPSIVKCMADGRNHVPCCVQERVPDICQDVCRGEYTAITNNIKTHFSCSAYTEQTLACIVEGIELLPSAPDVVEVETLTDKSLKVSWSSPTSNLETVTMYDVNVTSLRTFDNRLIDPDDDITKIQNTSEAIHVKAPSNTNETIVSALKPFTMYEITVTAVNMHGSSLPSYAVRTLTLTPGTINPTKIGDAPKLPDTKKCCISKGVNQTNCLTQLCDPAVIDKAEITTYMICAPWATPTFSCLADGLDHTPCCKARGLPDKCQQFCAGNGTVNIDFNVFKCFRYMNEYKNCLFQGYGVLPSAPIQVHITNIDTEFAILHWYWSSPKILGDTVQHYNVHYRMLTTYDNDYKSVVKARSPYILEGLEHDMDYEFYVEAVNTHGVGEPSARITFRTQSKVTYLTLYEDKLTLKDVDLTLYEDKLTLKVNREEVLAVLAELGAGNFEIRSERSTADMPSTRG</sequence>
<evidence type="ECO:0000259" key="2">
    <source>
        <dbReference type="PROSITE" id="PS50835"/>
    </source>
</evidence>
<accession>A0AAW1M5C4</accession>
<dbReference type="SMART" id="SM00409">
    <property type="entry name" value="IG"/>
    <property type="match status" value="1"/>
</dbReference>
<evidence type="ECO:0000259" key="3">
    <source>
        <dbReference type="PROSITE" id="PS50853"/>
    </source>
</evidence>
<dbReference type="InterPro" id="IPR003961">
    <property type="entry name" value="FN3_dom"/>
</dbReference>
<dbReference type="PROSITE" id="PS50853">
    <property type="entry name" value="FN3"/>
    <property type="match status" value="2"/>
</dbReference>
<feature type="domain" description="Ig-like" evidence="2">
    <location>
        <begin position="1"/>
        <end position="127"/>
    </location>
</feature>
<keyword evidence="5" id="KW-1185">Reference proteome</keyword>
<dbReference type="PANTHER" id="PTHR13817">
    <property type="entry name" value="TITIN"/>
    <property type="match status" value="1"/>
</dbReference>
<dbReference type="EMBL" id="JASPKY010000071">
    <property type="protein sequence ID" value="KAK9739744.1"/>
    <property type="molecule type" value="Genomic_DNA"/>
</dbReference>
<dbReference type="PANTHER" id="PTHR13817:SF166">
    <property type="entry name" value="NEURONAL IGCAM-RELATED"/>
    <property type="match status" value="1"/>
</dbReference>
<name>A0AAW1M5C4_POPJA</name>
<evidence type="ECO:0000313" key="5">
    <source>
        <dbReference type="Proteomes" id="UP001458880"/>
    </source>
</evidence>
<dbReference type="InterPro" id="IPR007110">
    <property type="entry name" value="Ig-like_dom"/>
</dbReference>
<keyword evidence="1" id="KW-0677">Repeat</keyword>
<dbReference type="Gene3D" id="2.60.40.10">
    <property type="entry name" value="Immunoglobulins"/>
    <property type="match status" value="3"/>
</dbReference>
<dbReference type="AlphaFoldDB" id="A0AAW1M5C4"/>
<dbReference type="InterPro" id="IPR050964">
    <property type="entry name" value="Striated_Muscle_Regulatory"/>
</dbReference>
<feature type="domain" description="Fibronectin type-III" evidence="3">
    <location>
        <begin position="265"/>
        <end position="377"/>
    </location>
</feature>
<dbReference type="InterPro" id="IPR036116">
    <property type="entry name" value="FN3_sf"/>
</dbReference>
<protein>
    <submittedName>
        <fullName evidence="4">DB module</fullName>
    </submittedName>
</protein>
<dbReference type="Proteomes" id="UP001458880">
    <property type="component" value="Unassembled WGS sequence"/>
</dbReference>
<dbReference type="CDD" id="cd00063">
    <property type="entry name" value="FN3"/>
    <property type="match status" value="2"/>
</dbReference>
<organism evidence="4 5">
    <name type="scientific">Popillia japonica</name>
    <name type="common">Japanese beetle</name>
    <dbReference type="NCBI Taxonomy" id="7064"/>
    <lineage>
        <taxon>Eukaryota</taxon>
        <taxon>Metazoa</taxon>
        <taxon>Ecdysozoa</taxon>
        <taxon>Arthropoda</taxon>
        <taxon>Hexapoda</taxon>
        <taxon>Insecta</taxon>
        <taxon>Pterygota</taxon>
        <taxon>Neoptera</taxon>
        <taxon>Endopterygota</taxon>
        <taxon>Coleoptera</taxon>
        <taxon>Polyphaga</taxon>
        <taxon>Scarabaeiformia</taxon>
        <taxon>Scarabaeidae</taxon>
        <taxon>Rutelinae</taxon>
        <taxon>Popillia</taxon>
    </lineage>
</organism>
<dbReference type="InterPro" id="IPR003599">
    <property type="entry name" value="Ig_sub"/>
</dbReference>